<keyword evidence="1" id="KW-0256">Endoplasmic reticulum</keyword>
<keyword evidence="3" id="KW-1185">Reference proteome</keyword>
<organism evidence="2 3">
    <name type="scientific">Rhodocollybia butyracea</name>
    <dbReference type="NCBI Taxonomy" id="206335"/>
    <lineage>
        <taxon>Eukaryota</taxon>
        <taxon>Fungi</taxon>
        <taxon>Dikarya</taxon>
        <taxon>Basidiomycota</taxon>
        <taxon>Agaricomycotina</taxon>
        <taxon>Agaricomycetes</taxon>
        <taxon>Agaricomycetidae</taxon>
        <taxon>Agaricales</taxon>
        <taxon>Marasmiineae</taxon>
        <taxon>Omphalotaceae</taxon>
        <taxon>Rhodocollybia</taxon>
    </lineage>
</organism>
<evidence type="ECO:0000256" key="1">
    <source>
        <dbReference type="RuleBase" id="RU365067"/>
    </source>
</evidence>
<protein>
    <recommendedName>
        <fullName evidence="1">Man(5)GlcNAc(2)-PP-dolichol translocation protein RFT1</fullName>
    </recommendedName>
</protein>
<dbReference type="Proteomes" id="UP000772434">
    <property type="component" value="Unassembled WGS sequence"/>
</dbReference>
<keyword evidence="1" id="KW-0813">Transport</keyword>
<comment type="caution">
    <text evidence="2">The sequence shown here is derived from an EMBL/GenBank/DDBJ whole genome shotgun (WGS) entry which is preliminary data.</text>
</comment>
<proteinExistence type="inferred from homology"/>
<comment type="function">
    <text evidence="1">Intramembrane glycolipid transporter that operates in the biosynthetic pathway of dolichol-linked oligosaccharides, the glycan precursors employed in protein asparagine (N)-glycosylation. The sequential addition of sugars to dolichol pyrophosphate produces dolichol-linked oligosaccharides containing fourteen sugars, including two GlcNAcs, nine mannoses and three glucoses. Once assembled, the oligosaccharide is transferred from the lipid to nascent proteins by oligosaccharyltransferases. The assembly of dolichol-linked oligosaccharides begins on the cytosolic side of the endoplasmic reticulum membrane and finishes in its lumen. RFT1 could mediate the translocation of the cytosolically oriented intermediate DolPP-GlcNAc2Man5, produced by ALG11, into the ER lumen where dolichol-linked oligosaccharides assembly continues. However, the intramembrane lipid transporter activity could not be confirmed in vitro.</text>
</comment>
<comment type="similarity">
    <text evidence="1">Belongs to the RFT1 family.</text>
</comment>
<evidence type="ECO:0000313" key="3">
    <source>
        <dbReference type="Proteomes" id="UP000772434"/>
    </source>
</evidence>
<dbReference type="GO" id="GO:0005789">
    <property type="term" value="C:endoplasmic reticulum membrane"/>
    <property type="evidence" value="ECO:0007669"/>
    <property type="project" value="UniProtKB-SubCell"/>
</dbReference>
<accession>A0A9P5P2T3</accession>
<reference evidence="2" key="1">
    <citation type="submission" date="2020-11" db="EMBL/GenBank/DDBJ databases">
        <authorList>
            <consortium name="DOE Joint Genome Institute"/>
            <person name="Ahrendt S."/>
            <person name="Riley R."/>
            <person name="Andreopoulos W."/>
            <person name="Labutti K."/>
            <person name="Pangilinan J."/>
            <person name="Ruiz-Duenas F.J."/>
            <person name="Barrasa J.M."/>
            <person name="Sanchez-Garcia M."/>
            <person name="Camarero S."/>
            <person name="Miyauchi S."/>
            <person name="Serrano A."/>
            <person name="Linde D."/>
            <person name="Babiker R."/>
            <person name="Drula E."/>
            <person name="Ayuso-Fernandez I."/>
            <person name="Pacheco R."/>
            <person name="Padilla G."/>
            <person name="Ferreira P."/>
            <person name="Barriuso J."/>
            <person name="Kellner H."/>
            <person name="Castanera R."/>
            <person name="Alfaro M."/>
            <person name="Ramirez L."/>
            <person name="Pisabarro A.G."/>
            <person name="Kuo A."/>
            <person name="Tritt A."/>
            <person name="Lipzen A."/>
            <person name="He G."/>
            <person name="Yan M."/>
            <person name="Ng V."/>
            <person name="Cullen D."/>
            <person name="Martin F."/>
            <person name="Rosso M.-N."/>
            <person name="Henrissat B."/>
            <person name="Hibbett D."/>
            <person name="Martinez A.T."/>
            <person name="Grigoriev I.V."/>
        </authorList>
    </citation>
    <scope>NUCLEOTIDE SEQUENCE</scope>
    <source>
        <strain evidence="2">AH 40177</strain>
    </source>
</reference>
<dbReference type="GO" id="GO:0006488">
    <property type="term" value="P:dolichol-linked oligosaccharide biosynthetic process"/>
    <property type="evidence" value="ECO:0007669"/>
    <property type="project" value="InterPro"/>
</dbReference>
<sequence length="81" mass="8662">MLSTILFLSREGVRGALLRVNPGHDEKTDKESNGNAVMNVGFIPIIIGVPPAVGTSLLYVATAGAETRVQPHFYLAVRTGR</sequence>
<evidence type="ECO:0000313" key="2">
    <source>
        <dbReference type="EMBL" id="KAF9048181.1"/>
    </source>
</evidence>
<gene>
    <name evidence="2" type="ORF">BDP27DRAFT_689673</name>
</gene>
<dbReference type="EMBL" id="JADNRY010000484">
    <property type="protein sequence ID" value="KAF9048181.1"/>
    <property type="molecule type" value="Genomic_DNA"/>
</dbReference>
<comment type="subcellular location">
    <subcellularLocation>
        <location evidence="1">Endoplasmic reticulum membrane</location>
        <topology evidence="1">Multi-pass membrane protein</topology>
    </subcellularLocation>
</comment>
<dbReference type="InterPro" id="IPR007594">
    <property type="entry name" value="RFT1"/>
</dbReference>
<dbReference type="AlphaFoldDB" id="A0A9P5P2T3"/>
<name>A0A9P5P2T3_9AGAR</name>
<dbReference type="OrthoDB" id="9979195at2759"/>
<dbReference type="Pfam" id="PF04506">
    <property type="entry name" value="Rft-1"/>
    <property type="match status" value="1"/>
</dbReference>